<dbReference type="PANTHER" id="PTHR46508:SF1">
    <property type="entry name" value="PHD FINGER FAMILY PROTEIN"/>
    <property type="match status" value="1"/>
</dbReference>
<dbReference type="CDD" id="cd20401">
    <property type="entry name" value="Tudor_AtPTM-like"/>
    <property type="match status" value="1"/>
</dbReference>
<dbReference type="InterPro" id="IPR001965">
    <property type="entry name" value="Znf_PHD"/>
</dbReference>
<dbReference type="InterPro" id="IPR019787">
    <property type="entry name" value="Znf_PHD-finger"/>
</dbReference>
<evidence type="ECO:0000256" key="6">
    <source>
        <dbReference type="PROSITE-ProRule" id="PRU00146"/>
    </source>
</evidence>
<evidence type="ECO:0000256" key="1">
    <source>
        <dbReference type="ARBA" id="ARBA00004123"/>
    </source>
</evidence>
<keyword evidence="5" id="KW-0539">Nucleus</keyword>
<dbReference type="OrthoDB" id="784962at2759"/>
<dbReference type="SUPFAM" id="SSF57903">
    <property type="entry name" value="FYVE/PHD zinc finger"/>
    <property type="match status" value="3"/>
</dbReference>
<protein>
    <recommendedName>
        <fullName evidence="12">PHD-type domain-containing protein</fullName>
    </recommendedName>
</protein>
<gene>
    <name evidence="10" type="ORF">JCGZ_11240</name>
</gene>
<feature type="region of interest" description="Disordered" evidence="7">
    <location>
        <begin position="957"/>
        <end position="979"/>
    </location>
</feature>
<keyword evidence="3 6" id="KW-0863">Zinc-finger</keyword>
<feature type="domain" description="PHD-type" evidence="8">
    <location>
        <begin position="430"/>
        <end position="477"/>
    </location>
</feature>
<dbReference type="PROSITE" id="PS01359">
    <property type="entry name" value="ZF_PHD_1"/>
    <property type="match status" value="1"/>
</dbReference>
<dbReference type="KEGG" id="jcu:105637346"/>
<evidence type="ECO:0000256" key="2">
    <source>
        <dbReference type="ARBA" id="ARBA00022723"/>
    </source>
</evidence>
<keyword evidence="4" id="KW-0862">Zinc</keyword>
<dbReference type="Proteomes" id="UP000027138">
    <property type="component" value="Unassembled WGS sequence"/>
</dbReference>
<feature type="domain" description="DDT" evidence="9">
    <location>
        <begin position="203"/>
        <end position="263"/>
    </location>
</feature>
<keyword evidence="2" id="KW-0479">Metal-binding</keyword>
<dbReference type="EMBL" id="KK914534">
    <property type="protein sequence ID" value="KDP34357.1"/>
    <property type="molecule type" value="Genomic_DNA"/>
</dbReference>
<evidence type="ECO:0000256" key="7">
    <source>
        <dbReference type="SAM" id="MobiDB-lite"/>
    </source>
</evidence>
<dbReference type="Pfam" id="PF00628">
    <property type="entry name" value="PHD"/>
    <property type="match status" value="1"/>
</dbReference>
<dbReference type="Pfam" id="PF15612">
    <property type="entry name" value="WHIM1"/>
    <property type="match status" value="1"/>
</dbReference>
<evidence type="ECO:0000259" key="9">
    <source>
        <dbReference type="PROSITE" id="PS50827"/>
    </source>
</evidence>
<dbReference type="InterPro" id="IPR019786">
    <property type="entry name" value="Zinc_finger_PHD-type_CS"/>
</dbReference>
<dbReference type="InterPro" id="IPR028942">
    <property type="entry name" value="WHIM1_dom"/>
</dbReference>
<dbReference type="InterPro" id="IPR056618">
    <property type="entry name" value="Chromo_PTM"/>
</dbReference>
<dbReference type="InterPro" id="IPR011011">
    <property type="entry name" value="Znf_FYVE_PHD"/>
</dbReference>
<feature type="compositionally biased region" description="Polar residues" evidence="7">
    <location>
        <begin position="1299"/>
        <end position="1324"/>
    </location>
</feature>
<dbReference type="CDD" id="cd15532">
    <property type="entry name" value="PHD2_CHD_II"/>
    <property type="match status" value="1"/>
</dbReference>
<dbReference type="InterPro" id="IPR018501">
    <property type="entry name" value="DDT_dom"/>
</dbReference>
<proteinExistence type="predicted"/>
<dbReference type="Pfam" id="PF02791">
    <property type="entry name" value="DDT"/>
    <property type="match status" value="1"/>
</dbReference>
<dbReference type="GO" id="GO:0008270">
    <property type="term" value="F:zinc ion binding"/>
    <property type="evidence" value="ECO:0007669"/>
    <property type="project" value="UniProtKB-KW"/>
</dbReference>
<sequence length="1713" mass="191519">MEPTEVKKRGRGRPRKRWREEDEIDKKVGFAVKKQFLEMRWKPLVGRYVLKEFNSNGVYLGKIVYYDSGLYRVDYEDGDCEDLESSELRDIILGDDYFDDDLTERRKRLDQLVLEKISKNKKDLGKEVADSKTEVDRVETSALTELSGEVAVEDSGVQDVGDADSSSVSCENSQDDDLEPEAEVPIVPPLPLPMSSGTVGVPEEYVSHLFSVYGFLRSFNIRLFLSPFTLDDLVGAINCQVQNTLMDAIHVSLMRALRRHLETLSSDGSELASKCLRSIDWGLLDSVTWPVYLVHYFTIMGYSKGPEWKGFCDDFLKREYYSLPVTRKLTILQILCDDVLDCAEIRTEIDMREESEVGIDPDAVATNFPENGPRRVHPRYSKTSACKDREAMEIITQNHGNKSSCDLKYLGSQCSEEERDAASVGVDGNSDECRLCGMDGTLLCCDGCPSAYHSRCIGVVKMYIPEGPWYCPECTINKLGPTVIVGTSLRGAEIFGVDIYGQVFLGTCNHLLVLKASVGAEPYLRYYNQKDIPKFLQVLSSSVQHRSLYLEISKAIAEYWRIPQSAFSPFETMGGGLSRASTNEDEKSSTLSVSFTFKASHKVENTVKAENELSSNISDADKVAVSCLGTSVNATFQADAHGILSNGDVTHMKNCDLINMKLPQQIKVKSADSFNQQIDPSDLAQNSFMDRSSVITTCTSTNSDGSHAGDVNANLPASIFSQSKEGNRAGFGRIERNLTDNFVYMGTCFKPYAYINHYVHGDFAASAAANLAVLSSEEIRVSEAHKSGNARKAISDILLQAKAFSTSASRFFWPSSEKKLIEVPRERCGWCYSCKVPSNSRRGCMLNSAALTATKGTMKILSSFHPIMSREGSLPSISTYILYLGEILCGLTVGPFVSASYRKQWRKRVEDASTCSAIKVPLLELEHNIRVVALSGDWTKAMDDWLVDSPVIQNAVSTSGTTQKRGPGGKRHKRQSGISDIRAGGCDDKSFIWWRGGKLLKLVFHKAILPRSVVKKAARQGGSTRISGVYYVDDPELSKRSRQLVWRAAVEKSKNTSQLALQVRYLDLHVRWSDLVHPEQNLLDGKGPETEASIFRNASICGKKVEGNKIMYGVAFGNQKHLPSRIMKNIIELEQGEDVKEKYWFSEMHVPLYLIKEYEERVGEIVLPSAKKSLNELSELQRRQLKASRKDVFLYLTYKRDKLDRCSCASCHNDVLLRNTVKCSACQGYCHKHCTTSSTIYTNEEVEFSIACKQCYSAKVVTPDNSNDSPTTPLPLQRRESQNVLTVNKTTRIKLHTQPLMSVKTQESSSETKQITSASSLATKNRSRSSATKSRSRSSEIKQQNKVGSWGVIWKKKNVEDTGIDFRCKNILLKGGSERLRPDCHLCKKPYNRELMYIYCEKCKNWFHADAVKLDESNLPNVVGFKCCRCRKVKSPKCPYDDCPEVEKPVGHESHERVLKKGNVEVDSDSGPVAESKEYYPNTPMFPKGEPFIQDDDPLLFSLSRVEQIKEDNSGPELEWNATAQGPQKLPVRRHAKPQVKTENIFENNHNAESSVPLGGNNLLPEEELPSCGEWDVSANSLEGDILFDYESLNYEDMEFEPQTYFSFTELLPSDDGAQVDGFDASGNQSCAVSQDGFPEQFAVSISGDGREPVKAPEATIDAKPCKMCLHSDPVPDLSCDICNLVIHRHCSPWVELSSAQGTWTCGRCREWQ</sequence>
<organism evidence="10 11">
    <name type="scientific">Jatropha curcas</name>
    <name type="common">Barbados nut</name>
    <dbReference type="NCBI Taxonomy" id="180498"/>
    <lineage>
        <taxon>Eukaryota</taxon>
        <taxon>Viridiplantae</taxon>
        <taxon>Streptophyta</taxon>
        <taxon>Embryophyta</taxon>
        <taxon>Tracheophyta</taxon>
        <taxon>Spermatophyta</taxon>
        <taxon>Magnoliopsida</taxon>
        <taxon>eudicotyledons</taxon>
        <taxon>Gunneridae</taxon>
        <taxon>Pentapetalae</taxon>
        <taxon>rosids</taxon>
        <taxon>fabids</taxon>
        <taxon>Malpighiales</taxon>
        <taxon>Euphorbiaceae</taxon>
        <taxon>Crotonoideae</taxon>
        <taxon>Jatropheae</taxon>
        <taxon>Jatropha</taxon>
    </lineage>
</organism>
<dbReference type="InterPro" id="IPR047365">
    <property type="entry name" value="Tudor_AtPTM-like"/>
</dbReference>
<dbReference type="SMART" id="SM00249">
    <property type="entry name" value="PHD"/>
    <property type="match status" value="4"/>
</dbReference>
<keyword evidence="11" id="KW-1185">Reference proteome</keyword>
<dbReference type="PANTHER" id="PTHR46508">
    <property type="entry name" value="PHD FINGER FAMILY PROTEIN"/>
    <property type="match status" value="1"/>
</dbReference>
<evidence type="ECO:0000313" key="10">
    <source>
        <dbReference type="EMBL" id="KDP34357.1"/>
    </source>
</evidence>
<evidence type="ECO:0000256" key="3">
    <source>
        <dbReference type="ARBA" id="ARBA00022771"/>
    </source>
</evidence>
<dbReference type="GO" id="GO:0005634">
    <property type="term" value="C:nucleus"/>
    <property type="evidence" value="ECO:0007669"/>
    <property type="project" value="UniProtKB-SubCell"/>
</dbReference>
<accession>A0A067KE20</accession>
<dbReference type="PROSITE" id="PS50016">
    <property type="entry name" value="ZF_PHD_2"/>
    <property type="match status" value="1"/>
</dbReference>
<comment type="subcellular location">
    <subcellularLocation>
        <location evidence="1">Nucleus</location>
    </subcellularLocation>
</comment>
<feature type="region of interest" description="Disordered" evidence="7">
    <location>
        <begin position="1263"/>
        <end position="1283"/>
    </location>
</feature>
<evidence type="ECO:0000313" key="11">
    <source>
        <dbReference type="Proteomes" id="UP000027138"/>
    </source>
</evidence>
<dbReference type="Pfam" id="PF24294">
    <property type="entry name" value="Chromo_PTM"/>
    <property type="match status" value="1"/>
</dbReference>
<dbReference type="Pfam" id="PF21743">
    <property type="entry name" value="PTM_DIR17_Tudor"/>
    <property type="match status" value="1"/>
</dbReference>
<dbReference type="PROSITE" id="PS50827">
    <property type="entry name" value="DDT"/>
    <property type="match status" value="1"/>
</dbReference>
<dbReference type="CDD" id="cd15489">
    <property type="entry name" value="PHD_SF"/>
    <property type="match status" value="1"/>
</dbReference>
<evidence type="ECO:0000259" key="8">
    <source>
        <dbReference type="PROSITE" id="PS50016"/>
    </source>
</evidence>
<evidence type="ECO:0008006" key="12">
    <source>
        <dbReference type="Google" id="ProtNLM"/>
    </source>
</evidence>
<dbReference type="GO" id="GO:0000785">
    <property type="term" value="C:chromatin"/>
    <property type="evidence" value="ECO:0007669"/>
    <property type="project" value="UniProtKB-ARBA"/>
</dbReference>
<name>A0A067KE20_JATCU</name>
<evidence type="ECO:0000256" key="4">
    <source>
        <dbReference type="ARBA" id="ARBA00022833"/>
    </source>
</evidence>
<dbReference type="SMART" id="SM00571">
    <property type="entry name" value="DDT"/>
    <property type="match status" value="1"/>
</dbReference>
<reference evidence="10 11" key="1">
    <citation type="journal article" date="2014" name="PLoS ONE">
        <title>Global Analysis of Gene Expression Profiles in Physic Nut (Jatropha curcas L.) Seedlings Exposed to Salt Stress.</title>
        <authorList>
            <person name="Zhang L."/>
            <person name="Zhang C."/>
            <person name="Wu P."/>
            <person name="Chen Y."/>
            <person name="Li M."/>
            <person name="Jiang H."/>
            <person name="Wu G."/>
        </authorList>
    </citation>
    <scope>NUCLEOTIDE SEQUENCE [LARGE SCALE GENOMIC DNA]</scope>
    <source>
        <strain evidence="11">cv. GZQX0401</strain>
        <tissue evidence="10">Young leaves</tissue>
    </source>
</reference>
<dbReference type="Gene3D" id="3.30.40.10">
    <property type="entry name" value="Zinc/RING finger domain, C3HC4 (zinc finger)"/>
    <property type="match status" value="2"/>
</dbReference>
<feature type="region of interest" description="Disordered" evidence="7">
    <location>
        <begin position="155"/>
        <end position="180"/>
    </location>
</feature>
<feature type="region of interest" description="Disordered" evidence="7">
    <location>
        <begin position="1299"/>
        <end position="1343"/>
    </location>
</feature>
<dbReference type="STRING" id="180498.A0A067KE20"/>
<dbReference type="InterPro" id="IPR013083">
    <property type="entry name" value="Znf_RING/FYVE/PHD"/>
</dbReference>
<evidence type="ECO:0000256" key="5">
    <source>
        <dbReference type="ARBA" id="ARBA00023242"/>
    </source>
</evidence>